<evidence type="ECO:0000313" key="2">
    <source>
        <dbReference type="EMBL" id="CCO18933.1"/>
    </source>
</evidence>
<dbReference type="KEGG" id="bpg:Bathy12g01740"/>
<evidence type="ECO:0000256" key="1">
    <source>
        <dbReference type="SAM" id="MobiDB-lite"/>
    </source>
</evidence>
<feature type="compositionally biased region" description="Acidic residues" evidence="1">
    <location>
        <begin position="81"/>
        <end position="95"/>
    </location>
</feature>
<protein>
    <submittedName>
        <fullName evidence="2">Uncharacterized protein</fullName>
    </submittedName>
</protein>
<dbReference type="GeneID" id="19012451"/>
<accession>K8FBF3</accession>
<proteinExistence type="predicted"/>
<dbReference type="EMBL" id="FO082267">
    <property type="protein sequence ID" value="CCO18933.1"/>
    <property type="molecule type" value="Genomic_DNA"/>
</dbReference>
<sequence>MPPPPKLLRTQVLDHLNDPSTTKKYVGLALAVKLLQQKLGEEEDQSNSDFVRDDDDDVFLSVCQAAMRDDFLFSLISPPREDDDDADDDDSDDDESKSLSQKKTKDFNINQPENMQKRSLGINVCASLAAGSRECALVLLPILEELYTNSKIILPRDSMAKVCEFTDRTLVAVVRADDGSWKGEDDKWKWKDTPLKILKECVCEMCDILCEAFESEEEEERNENEALIVSGIAALNNIVREICLAHDKENVFAFDPYEELDLVYDSEDEASNPYVDIANHIAVSNGMIGRVARECLYKRAGTEAALVALELINTVIDAKILGENDESAKHRYKHLAWEDFESKWSNELREGLKFILSSKSVGKRQRRLAVHVAAYVQHCCGDDGWMLKSSPSSLSETSKEKKKNNNKKKIPGGRVAAAAEKTKNITLFELVSQICRVEMQIEIHHLLESDDNEIRYNASEDLRDNLQNFGTLVRVFTLAIGGGDDEGGDDVDDVTKGLENLDISAEGAMKQLNVIVSVMGSLLEVIGSAENYERLDECGADPFLMFTIADIVTRFANELEVVHVGEIDASMKHVAENMRKRLAQIDSSSKKNGKLQYGWDRMESVIYNFNVRIWSTFETADDPERLECQINSGFISLLFEMIADNISAKCDVFPDSFDARTKFLSWVAKYADDLAQDMSRMLVEGWSDRLRVLNLDPGEIERIKKQWAKLTKAVQEGKVTTTDYVKSSSLREKSAKVAEGILRIFEDLDDPKRLDVLCGSL</sequence>
<keyword evidence="3" id="KW-1185">Reference proteome</keyword>
<feature type="compositionally biased region" description="Basic residues" evidence="1">
    <location>
        <begin position="400"/>
        <end position="411"/>
    </location>
</feature>
<feature type="region of interest" description="Disordered" evidence="1">
    <location>
        <begin position="75"/>
        <end position="110"/>
    </location>
</feature>
<evidence type="ECO:0000313" key="3">
    <source>
        <dbReference type="Proteomes" id="UP000198341"/>
    </source>
</evidence>
<reference evidence="2 3" key="1">
    <citation type="submission" date="2011-10" db="EMBL/GenBank/DDBJ databases">
        <authorList>
            <person name="Genoscope - CEA"/>
        </authorList>
    </citation>
    <scope>NUCLEOTIDE SEQUENCE [LARGE SCALE GENOMIC DNA]</scope>
    <source>
        <strain evidence="2 3">RCC 1105</strain>
    </source>
</reference>
<dbReference type="Proteomes" id="UP000198341">
    <property type="component" value="Chromosome 12"/>
</dbReference>
<organism evidence="2 3">
    <name type="scientific">Bathycoccus prasinos</name>
    <dbReference type="NCBI Taxonomy" id="41875"/>
    <lineage>
        <taxon>Eukaryota</taxon>
        <taxon>Viridiplantae</taxon>
        <taxon>Chlorophyta</taxon>
        <taxon>Mamiellophyceae</taxon>
        <taxon>Mamiellales</taxon>
        <taxon>Bathycoccaceae</taxon>
        <taxon>Bathycoccus</taxon>
    </lineage>
</organism>
<dbReference type="AlphaFoldDB" id="K8FBF3"/>
<gene>
    <name evidence="2" type="ordered locus">Bathy12g01740</name>
</gene>
<feature type="region of interest" description="Disordered" evidence="1">
    <location>
        <begin position="391"/>
        <end position="415"/>
    </location>
</feature>
<dbReference type="RefSeq" id="XP_007509818.1">
    <property type="nucleotide sequence ID" value="XM_007509756.1"/>
</dbReference>
<name>K8FBF3_9CHLO</name>